<reference evidence="2 3" key="1">
    <citation type="submission" date="2020-08" db="EMBL/GenBank/DDBJ databases">
        <title>Cohnella phylogeny.</title>
        <authorList>
            <person name="Dunlap C."/>
        </authorList>
    </citation>
    <scope>NUCLEOTIDE SEQUENCE [LARGE SCALE GENOMIC DNA]</scope>
    <source>
        <strain evidence="2 3">DSM 25239</strain>
    </source>
</reference>
<sequence length="144" mass="16587">MEENRVEYKTVDEYIAAFEPEVRRILETLRREIRETAPEAKEKISYQIPTYEQRGNLVHFAAFKGHIGFYPGASGIAAFQEELSGYKGAKGTVRFPIDKPLPYELIRRIVRYRVAENEERAAAKALRKRKSAEGPGRSEVRNEL</sequence>
<name>A0A841TUY8_9BACL</name>
<dbReference type="InterPro" id="IPR014922">
    <property type="entry name" value="YdhG-like"/>
</dbReference>
<proteinExistence type="predicted"/>
<keyword evidence="3" id="KW-1185">Reference proteome</keyword>
<evidence type="ECO:0000259" key="1">
    <source>
        <dbReference type="Pfam" id="PF08818"/>
    </source>
</evidence>
<comment type="caution">
    <text evidence="2">The sequence shown here is derived from an EMBL/GenBank/DDBJ whole genome shotgun (WGS) entry which is preliminary data.</text>
</comment>
<organism evidence="2 3">
    <name type="scientific">Cohnella xylanilytica</name>
    <dbReference type="NCBI Taxonomy" id="557555"/>
    <lineage>
        <taxon>Bacteria</taxon>
        <taxon>Bacillati</taxon>
        <taxon>Bacillota</taxon>
        <taxon>Bacilli</taxon>
        <taxon>Bacillales</taxon>
        <taxon>Paenibacillaceae</taxon>
        <taxon>Cohnella</taxon>
    </lineage>
</organism>
<accession>A0A841TUY8</accession>
<evidence type="ECO:0000313" key="2">
    <source>
        <dbReference type="EMBL" id="MBB6689983.1"/>
    </source>
</evidence>
<protein>
    <submittedName>
        <fullName evidence="2">DUF1801 domain-containing protein</fullName>
    </submittedName>
</protein>
<dbReference type="RefSeq" id="WP_185134020.1">
    <property type="nucleotide sequence ID" value="NZ_JACJVR010000003.1"/>
</dbReference>
<dbReference type="SUPFAM" id="SSF159888">
    <property type="entry name" value="YdhG-like"/>
    <property type="match status" value="1"/>
</dbReference>
<gene>
    <name evidence="2" type="ORF">H7B90_01070</name>
</gene>
<dbReference type="EMBL" id="JACJVR010000003">
    <property type="protein sequence ID" value="MBB6689983.1"/>
    <property type="molecule type" value="Genomic_DNA"/>
</dbReference>
<feature type="domain" description="YdhG-like" evidence="1">
    <location>
        <begin position="23"/>
        <end position="114"/>
    </location>
</feature>
<dbReference type="Proteomes" id="UP000553776">
    <property type="component" value="Unassembled WGS sequence"/>
</dbReference>
<dbReference type="Pfam" id="PF08818">
    <property type="entry name" value="DUF1801"/>
    <property type="match status" value="1"/>
</dbReference>
<evidence type="ECO:0000313" key="3">
    <source>
        <dbReference type="Proteomes" id="UP000553776"/>
    </source>
</evidence>
<dbReference type="AlphaFoldDB" id="A0A841TUY8"/>
<dbReference type="Gene3D" id="3.90.1150.200">
    <property type="match status" value="1"/>
</dbReference>